<dbReference type="EMBL" id="GG662808">
    <property type="protein sequence ID" value="EAR89978.2"/>
    <property type="molecule type" value="Genomic_DNA"/>
</dbReference>
<keyword evidence="3 5" id="KW-1133">Transmembrane helix</keyword>
<dbReference type="FunCoup" id="I7MHY5">
    <property type="interactions" value="46"/>
</dbReference>
<organism evidence="6 7">
    <name type="scientific">Tetrahymena thermophila (strain SB210)</name>
    <dbReference type="NCBI Taxonomy" id="312017"/>
    <lineage>
        <taxon>Eukaryota</taxon>
        <taxon>Sar</taxon>
        <taxon>Alveolata</taxon>
        <taxon>Ciliophora</taxon>
        <taxon>Intramacronucleata</taxon>
        <taxon>Oligohymenophorea</taxon>
        <taxon>Hymenostomatida</taxon>
        <taxon>Tetrahymenina</taxon>
        <taxon>Tetrahymenidae</taxon>
        <taxon>Tetrahymena</taxon>
    </lineage>
</organism>
<dbReference type="KEGG" id="tet:TTHERM_00561700"/>
<evidence type="ECO:0000313" key="7">
    <source>
        <dbReference type="Proteomes" id="UP000009168"/>
    </source>
</evidence>
<dbReference type="InParanoid" id="I7MHY5"/>
<feature type="transmembrane region" description="Helical" evidence="5">
    <location>
        <begin position="12"/>
        <end position="31"/>
    </location>
</feature>
<keyword evidence="7" id="KW-1185">Reference proteome</keyword>
<evidence type="ECO:0000256" key="2">
    <source>
        <dbReference type="ARBA" id="ARBA00022692"/>
    </source>
</evidence>
<gene>
    <name evidence="6" type="ORF">TTHERM_00561700</name>
</gene>
<dbReference type="PANTHER" id="PTHR11132">
    <property type="entry name" value="SOLUTE CARRIER FAMILY 35"/>
    <property type="match status" value="1"/>
</dbReference>
<evidence type="ECO:0000256" key="1">
    <source>
        <dbReference type="ARBA" id="ARBA00004141"/>
    </source>
</evidence>
<evidence type="ECO:0000256" key="4">
    <source>
        <dbReference type="ARBA" id="ARBA00023136"/>
    </source>
</evidence>
<evidence type="ECO:0000313" key="6">
    <source>
        <dbReference type="EMBL" id="EAR89978.2"/>
    </source>
</evidence>
<feature type="transmembrane region" description="Helical" evidence="5">
    <location>
        <begin position="151"/>
        <end position="170"/>
    </location>
</feature>
<sequence length="471" mass="54923">MKVIYILQQIYPCILYGLVSVQLTFAMKWLLQGRQHLGLNTVLGYQQIVIVILCSLIDKYYTKKTLIQVVPAKSEQIGNQKTTFHEKMKNLFNEKKDMFIFSAVYFLNTLSGTKAHSSLPIPMFLALRRTLIFFVFIASLVLGKNKLQHNILAKASIFLITFGALFAGLQSFDDNILGYLLCFFNNSLSAISLQLTKNYNDNQNLSPYQIVVKNSINVLPFFFVISISTGELKNILISGELFNKEILFLINYVAILGFFHQFTTNLCSAKCSPLALAVTQSVKVFCLLHYYCIRLKLINIQILIQRIWLAQQLLQSFSKTWKQIFILLEDLQLLFQDLSCLSTINCQKFRLNMLRNKPLKKMMKKLSKINKKYNKKRNLMSLVKNNKLFQNKNKLQKRGFEFFITQLFQAKINKKIFNQFQLIIIKNLNKQIIQNLLQQNQFYKQINNFFLSNMQIHFIVLDLVFNTYLLT</sequence>
<feature type="transmembrane region" description="Helical" evidence="5">
    <location>
        <begin position="98"/>
        <end position="115"/>
    </location>
</feature>
<proteinExistence type="predicted"/>
<protein>
    <submittedName>
        <fullName evidence="6">UDP-galactose transporter-like protein</fullName>
    </submittedName>
</protein>
<dbReference type="GO" id="GO:0016020">
    <property type="term" value="C:membrane"/>
    <property type="evidence" value="ECO:0007669"/>
    <property type="project" value="UniProtKB-SubCell"/>
</dbReference>
<dbReference type="RefSeq" id="XP_001010223.2">
    <property type="nucleotide sequence ID" value="XM_001010223.2"/>
</dbReference>
<dbReference type="eggNOG" id="KOG1444">
    <property type="taxonomic scope" value="Eukaryota"/>
</dbReference>
<comment type="subcellular location">
    <subcellularLocation>
        <location evidence="1">Membrane</location>
        <topology evidence="1">Multi-pass membrane protein</topology>
    </subcellularLocation>
</comment>
<keyword evidence="4 5" id="KW-0472">Membrane</keyword>
<dbReference type="GeneID" id="7834934"/>
<keyword evidence="2 5" id="KW-0812">Transmembrane</keyword>
<feature type="transmembrane region" description="Helical" evidence="5">
    <location>
        <begin position="37"/>
        <end position="57"/>
    </location>
</feature>
<reference evidence="7" key="1">
    <citation type="journal article" date="2006" name="PLoS Biol.">
        <title>Macronuclear genome sequence of the ciliate Tetrahymena thermophila, a model eukaryote.</title>
        <authorList>
            <person name="Eisen J.A."/>
            <person name="Coyne R.S."/>
            <person name="Wu M."/>
            <person name="Wu D."/>
            <person name="Thiagarajan M."/>
            <person name="Wortman J.R."/>
            <person name="Badger J.H."/>
            <person name="Ren Q."/>
            <person name="Amedeo P."/>
            <person name="Jones K.M."/>
            <person name="Tallon L.J."/>
            <person name="Delcher A.L."/>
            <person name="Salzberg S.L."/>
            <person name="Silva J.C."/>
            <person name="Haas B.J."/>
            <person name="Majoros W.H."/>
            <person name="Farzad M."/>
            <person name="Carlton J.M."/>
            <person name="Smith R.K. Jr."/>
            <person name="Garg J."/>
            <person name="Pearlman R.E."/>
            <person name="Karrer K.M."/>
            <person name="Sun L."/>
            <person name="Manning G."/>
            <person name="Elde N.C."/>
            <person name="Turkewitz A.P."/>
            <person name="Asai D.J."/>
            <person name="Wilkes D.E."/>
            <person name="Wang Y."/>
            <person name="Cai H."/>
            <person name="Collins K."/>
            <person name="Stewart B.A."/>
            <person name="Lee S.R."/>
            <person name="Wilamowska K."/>
            <person name="Weinberg Z."/>
            <person name="Ruzzo W.L."/>
            <person name="Wloga D."/>
            <person name="Gaertig J."/>
            <person name="Frankel J."/>
            <person name="Tsao C.-C."/>
            <person name="Gorovsky M.A."/>
            <person name="Keeling P.J."/>
            <person name="Waller R.F."/>
            <person name="Patron N.J."/>
            <person name="Cherry J.M."/>
            <person name="Stover N.A."/>
            <person name="Krieger C.J."/>
            <person name="del Toro C."/>
            <person name="Ryder H.F."/>
            <person name="Williamson S.C."/>
            <person name="Barbeau R.A."/>
            <person name="Hamilton E.P."/>
            <person name="Orias E."/>
        </authorList>
    </citation>
    <scope>NUCLEOTIDE SEQUENCE [LARGE SCALE GENOMIC DNA]</scope>
    <source>
        <strain evidence="7">SB210</strain>
    </source>
</reference>
<feature type="transmembrane region" description="Helical" evidence="5">
    <location>
        <begin position="121"/>
        <end position="142"/>
    </location>
</feature>
<dbReference type="AlphaFoldDB" id="I7MHY5"/>
<evidence type="ECO:0000256" key="3">
    <source>
        <dbReference type="ARBA" id="ARBA00022989"/>
    </source>
</evidence>
<dbReference type="InterPro" id="IPR050186">
    <property type="entry name" value="TPT_transporter"/>
</dbReference>
<dbReference type="OrthoDB" id="417037at2759"/>
<accession>I7MHY5</accession>
<dbReference type="Proteomes" id="UP000009168">
    <property type="component" value="Unassembled WGS sequence"/>
</dbReference>
<evidence type="ECO:0000256" key="5">
    <source>
        <dbReference type="SAM" id="Phobius"/>
    </source>
</evidence>
<name>I7MHY5_TETTS</name>